<dbReference type="PANTHER" id="PTHR46417:SF1">
    <property type="entry name" value="TRNA (GUANINE-N(1)-)-METHYLTRANSFERASE"/>
    <property type="match status" value="1"/>
</dbReference>
<evidence type="ECO:0000256" key="6">
    <source>
        <dbReference type="ARBA" id="ARBA00014679"/>
    </source>
</evidence>
<keyword evidence="19" id="KW-1185">Reference proteome</keyword>
<sequence>MNYHVLTLFPEMIEQAAHTSILGRALKNGCISLETWNIRDYSTNKHMRVDDYPYGGGAGMVIEAEPVYRAYSAVKDKIGRKPRTIYLTPQAKVLNQTMVEELALEKDLVMICGHYEGIDERVLDESVTDYVSIGDYVLTGGELGAMVLIDAVSRFVPGVLSNEESAQFESLQDNLLEYPHYTRPEVWHEKEVPAILLSGDHNRIEQWRYERSIERTKERRPDLLQQSLQVHCACYGNEMIQEMADRLCQTLSRYGQVLNFNRKKLRKQKYYFDSHDLVVLLAGKEYEDDAGIPEAFTNLYGKDTPCFLFVPETSIHDVGTDQAKRTDKLQRLLERRGFLMKRIYPLFSIENHCKETVLKIRKILE</sequence>
<dbReference type="GO" id="GO:0052906">
    <property type="term" value="F:tRNA (guanine(37)-N1)-methyltransferase activity"/>
    <property type="evidence" value="ECO:0007669"/>
    <property type="project" value="UniProtKB-UniRule"/>
</dbReference>
<keyword evidence="8 15" id="KW-0489">Methyltransferase</keyword>
<dbReference type="NCBIfam" id="TIGR00088">
    <property type="entry name" value="trmD"/>
    <property type="match status" value="1"/>
</dbReference>
<comment type="function">
    <text evidence="1 15 16">Specifically methylates guanosine-37 in various tRNAs.</text>
</comment>
<comment type="subunit">
    <text evidence="4 15 16">Homodimer.</text>
</comment>
<evidence type="ECO:0000256" key="10">
    <source>
        <dbReference type="ARBA" id="ARBA00022691"/>
    </source>
</evidence>
<organism evidence="18 19">
    <name type="scientific">Blautia liquoris</name>
    <dbReference type="NCBI Taxonomy" id="2779518"/>
    <lineage>
        <taxon>Bacteria</taxon>
        <taxon>Bacillati</taxon>
        <taxon>Bacillota</taxon>
        <taxon>Clostridia</taxon>
        <taxon>Lachnospirales</taxon>
        <taxon>Lachnospiraceae</taxon>
        <taxon>Blautia</taxon>
    </lineage>
</organism>
<dbReference type="EC" id="2.1.1.228" evidence="5 15"/>
<feature type="domain" description="tRNA methyltransferase TRMD/TRM10-type" evidence="17">
    <location>
        <begin position="1"/>
        <end position="226"/>
    </location>
</feature>
<dbReference type="KEGG" id="bliq:INP51_05865"/>
<dbReference type="Gene3D" id="1.10.1270.20">
    <property type="entry name" value="tRNA(m1g37)methyltransferase, domain 2"/>
    <property type="match status" value="1"/>
</dbReference>
<evidence type="ECO:0000256" key="1">
    <source>
        <dbReference type="ARBA" id="ARBA00002634"/>
    </source>
</evidence>
<dbReference type="GO" id="GO:0002939">
    <property type="term" value="P:tRNA N1-guanine methylation"/>
    <property type="evidence" value="ECO:0007669"/>
    <property type="project" value="TreeGrafter"/>
</dbReference>
<protein>
    <recommendedName>
        <fullName evidence="6 15">tRNA (guanine-N(1)-)-methyltransferase</fullName>
        <ecNumber evidence="5 15">2.1.1.228</ecNumber>
    </recommendedName>
    <alternativeName>
        <fullName evidence="12 15">M1G-methyltransferase</fullName>
    </alternativeName>
    <alternativeName>
        <fullName evidence="13 15">tRNA [GM37] methyltransferase</fullName>
    </alternativeName>
</protein>
<dbReference type="HAMAP" id="MF_00605">
    <property type="entry name" value="TrmD"/>
    <property type="match status" value="1"/>
</dbReference>
<dbReference type="InterPro" id="IPR029026">
    <property type="entry name" value="tRNA_m1G_MTases_N"/>
</dbReference>
<dbReference type="InterPro" id="IPR002649">
    <property type="entry name" value="tRNA_m1G_MeTrfase_TrmD"/>
</dbReference>
<dbReference type="InterPro" id="IPR016009">
    <property type="entry name" value="tRNA_MeTrfase_TRMD/TRM10"/>
</dbReference>
<name>A0A7M2RK93_9FIRM</name>
<dbReference type="InterPro" id="IPR023148">
    <property type="entry name" value="tRNA_m1G_MeTrfase_C_sf"/>
</dbReference>
<evidence type="ECO:0000313" key="19">
    <source>
        <dbReference type="Proteomes" id="UP000593601"/>
    </source>
</evidence>
<dbReference type="RefSeq" id="WP_193736791.1">
    <property type="nucleotide sequence ID" value="NZ_CP063304.1"/>
</dbReference>
<evidence type="ECO:0000256" key="15">
    <source>
        <dbReference type="HAMAP-Rule" id="MF_00605"/>
    </source>
</evidence>
<reference evidence="18 19" key="1">
    <citation type="submission" date="2020-10" db="EMBL/GenBank/DDBJ databases">
        <title>Blautia liquoris sp.nov., isolated from the mud in a fermentation cellar used for the production of Chinese strong-flavoured liquor.</title>
        <authorList>
            <person name="Lu L."/>
        </authorList>
    </citation>
    <scope>NUCLEOTIDE SEQUENCE [LARGE SCALE GENOMIC DNA]</scope>
    <source>
        <strain evidence="18 19">LZLJ-3</strain>
    </source>
</reference>
<evidence type="ECO:0000256" key="14">
    <source>
        <dbReference type="ARBA" id="ARBA00047783"/>
    </source>
</evidence>
<evidence type="ECO:0000256" key="13">
    <source>
        <dbReference type="ARBA" id="ARBA00033392"/>
    </source>
</evidence>
<keyword evidence="11 15" id="KW-0819">tRNA processing</keyword>
<dbReference type="FunFam" id="3.40.1280.10:FF:000001">
    <property type="entry name" value="tRNA (guanine-N(1)-)-methyltransferase"/>
    <property type="match status" value="1"/>
</dbReference>
<evidence type="ECO:0000256" key="4">
    <source>
        <dbReference type="ARBA" id="ARBA00011738"/>
    </source>
</evidence>
<evidence type="ECO:0000256" key="16">
    <source>
        <dbReference type="RuleBase" id="RU003464"/>
    </source>
</evidence>
<dbReference type="Proteomes" id="UP000593601">
    <property type="component" value="Chromosome"/>
</dbReference>
<proteinExistence type="inferred from homology"/>
<dbReference type="GO" id="GO:0005829">
    <property type="term" value="C:cytosol"/>
    <property type="evidence" value="ECO:0007669"/>
    <property type="project" value="TreeGrafter"/>
</dbReference>
<keyword evidence="10 15" id="KW-0949">S-adenosyl-L-methionine</keyword>
<keyword evidence="9 15" id="KW-0808">Transferase</keyword>
<evidence type="ECO:0000256" key="3">
    <source>
        <dbReference type="ARBA" id="ARBA00007630"/>
    </source>
</evidence>
<comment type="similarity">
    <text evidence="3 15 16">Belongs to the RNA methyltransferase TrmD family.</text>
</comment>
<evidence type="ECO:0000256" key="9">
    <source>
        <dbReference type="ARBA" id="ARBA00022679"/>
    </source>
</evidence>
<evidence type="ECO:0000313" key="18">
    <source>
        <dbReference type="EMBL" id="QOV20471.1"/>
    </source>
</evidence>
<gene>
    <name evidence="15 18" type="primary">trmD</name>
    <name evidence="18" type="ORF">INP51_05865</name>
</gene>
<dbReference type="CDD" id="cd18080">
    <property type="entry name" value="TrmD-like"/>
    <property type="match status" value="1"/>
</dbReference>
<evidence type="ECO:0000256" key="8">
    <source>
        <dbReference type="ARBA" id="ARBA00022603"/>
    </source>
</evidence>
<feature type="binding site" evidence="15">
    <location>
        <begin position="133"/>
        <end position="138"/>
    </location>
    <ligand>
        <name>S-adenosyl-L-methionine</name>
        <dbReference type="ChEBI" id="CHEBI:59789"/>
    </ligand>
</feature>
<dbReference type="AlphaFoldDB" id="A0A7M2RK93"/>
<evidence type="ECO:0000256" key="7">
    <source>
        <dbReference type="ARBA" id="ARBA00022490"/>
    </source>
</evidence>
<keyword evidence="7 15" id="KW-0963">Cytoplasm</keyword>
<evidence type="ECO:0000259" key="17">
    <source>
        <dbReference type="Pfam" id="PF01746"/>
    </source>
</evidence>
<evidence type="ECO:0000256" key="11">
    <source>
        <dbReference type="ARBA" id="ARBA00022694"/>
    </source>
</evidence>
<dbReference type="Gene3D" id="3.40.1280.10">
    <property type="match status" value="1"/>
</dbReference>
<evidence type="ECO:0000256" key="2">
    <source>
        <dbReference type="ARBA" id="ARBA00004496"/>
    </source>
</evidence>
<dbReference type="EMBL" id="CP063304">
    <property type="protein sequence ID" value="QOV20471.1"/>
    <property type="molecule type" value="Genomic_DNA"/>
</dbReference>
<dbReference type="SUPFAM" id="SSF75217">
    <property type="entry name" value="alpha/beta knot"/>
    <property type="match status" value="1"/>
</dbReference>
<dbReference type="NCBIfam" id="NF000648">
    <property type="entry name" value="PRK00026.1"/>
    <property type="match status" value="1"/>
</dbReference>
<comment type="catalytic activity">
    <reaction evidence="14 15 16">
        <text>guanosine(37) in tRNA + S-adenosyl-L-methionine = N(1)-methylguanosine(37) in tRNA + S-adenosyl-L-homocysteine + H(+)</text>
        <dbReference type="Rhea" id="RHEA:36899"/>
        <dbReference type="Rhea" id="RHEA-COMP:10145"/>
        <dbReference type="Rhea" id="RHEA-COMP:10147"/>
        <dbReference type="ChEBI" id="CHEBI:15378"/>
        <dbReference type="ChEBI" id="CHEBI:57856"/>
        <dbReference type="ChEBI" id="CHEBI:59789"/>
        <dbReference type="ChEBI" id="CHEBI:73542"/>
        <dbReference type="ChEBI" id="CHEBI:74269"/>
        <dbReference type="EC" id="2.1.1.228"/>
    </reaction>
</comment>
<feature type="binding site" evidence="15">
    <location>
        <position position="113"/>
    </location>
    <ligand>
        <name>S-adenosyl-L-methionine</name>
        <dbReference type="ChEBI" id="CHEBI:59789"/>
    </ligand>
</feature>
<dbReference type="InterPro" id="IPR029028">
    <property type="entry name" value="Alpha/beta_knot_MTases"/>
</dbReference>
<evidence type="ECO:0000256" key="12">
    <source>
        <dbReference type="ARBA" id="ARBA00029736"/>
    </source>
</evidence>
<comment type="subcellular location">
    <subcellularLocation>
        <location evidence="2 15 16">Cytoplasm</location>
    </subcellularLocation>
</comment>
<dbReference type="Pfam" id="PF01746">
    <property type="entry name" value="tRNA_m1G_MT"/>
    <property type="match status" value="1"/>
</dbReference>
<dbReference type="PANTHER" id="PTHR46417">
    <property type="entry name" value="TRNA (GUANINE-N(1)-)-METHYLTRANSFERASE"/>
    <property type="match status" value="1"/>
</dbReference>
<accession>A0A7M2RK93</accession>
<evidence type="ECO:0000256" key="5">
    <source>
        <dbReference type="ARBA" id="ARBA00012807"/>
    </source>
</evidence>